<dbReference type="InterPro" id="IPR011649">
    <property type="entry name" value="KaiB_domain"/>
</dbReference>
<dbReference type="EMBL" id="AP019536">
    <property type="protein sequence ID" value="BBI99090.1"/>
    <property type="molecule type" value="Genomic_DNA"/>
</dbReference>
<proteinExistence type="predicted"/>
<dbReference type="PANTHER" id="PTHR41709:SF2">
    <property type="entry name" value="CIRCADIAN CLOCK PROTEIN KAIB2"/>
    <property type="match status" value="1"/>
</dbReference>
<dbReference type="CDD" id="cd02978">
    <property type="entry name" value="KaiB_like"/>
    <property type="match status" value="1"/>
</dbReference>
<sequence length="108" mass="11933">MSNAEQKTARQAEAGTYVLRLYVSGATSRSVTAIENLKEICETHLQGRYDLQVIDIYQHPELARSAQIIAVPTLIKQLPTPLRHLVGDLSEKEKVLVGLDLVPRPAAD</sequence>
<evidence type="ECO:0000259" key="1">
    <source>
        <dbReference type="SMART" id="SM01248"/>
    </source>
</evidence>
<organism evidence="2 3">
    <name type="scientific">Ferrigenium kumadai</name>
    <dbReference type="NCBI Taxonomy" id="1682490"/>
    <lineage>
        <taxon>Bacteria</taxon>
        <taxon>Pseudomonadati</taxon>
        <taxon>Pseudomonadota</taxon>
        <taxon>Betaproteobacteria</taxon>
        <taxon>Nitrosomonadales</taxon>
        <taxon>Gallionellaceae</taxon>
        <taxon>Ferrigenium</taxon>
    </lineage>
</organism>
<dbReference type="InterPro" id="IPR036249">
    <property type="entry name" value="Thioredoxin-like_sf"/>
</dbReference>
<evidence type="ECO:0000313" key="3">
    <source>
        <dbReference type="Proteomes" id="UP001319121"/>
    </source>
</evidence>
<protein>
    <submittedName>
        <fullName evidence="2">KaiB 1</fullName>
    </submittedName>
</protein>
<evidence type="ECO:0000313" key="2">
    <source>
        <dbReference type="EMBL" id="BBI99090.1"/>
    </source>
</evidence>
<dbReference type="AlphaFoldDB" id="A0AAN1SZN0"/>
<dbReference type="InterPro" id="IPR039022">
    <property type="entry name" value="KaiB-like"/>
</dbReference>
<dbReference type="SMART" id="SM01248">
    <property type="entry name" value="KaiB"/>
    <property type="match status" value="1"/>
</dbReference>
<dbReference type="Gene3D" id="3.40.30.10">
    <property type="entry name" value="Glutaredoxin"/>
    <property type="match status" value="1"/>
</dbReference>
<dbReference type="RefSeq" id="WP_212786688.1">
    <property type="nucleotide sequence ID" value="NZ_AP019536.1"/>
</dbReference>
<dbReference type="KEGG" id="fku:FGKAn22_07830"/>
<dbReference type="SUPFAM" id="SSF52833">
    <property type="entry name" value="Thioredoxin-like"/>
    <property type="match status" value="1"/>
</dbReference>
<keyword evidence="3" id="KW-1185">Reference proteome</keyword>
<reference evidence="2 3" key="1">
    <citation type="submission" date="2019-03" db="EMBL/GenBank/DDBJ databases">
        <title>Complete genome sequence of Ferrigenium kumadai strain An22, a microaerophilic iron-oxidizing bacterium isolated from a paddy field soil.</title>
        <authorList>
            <person name="Watanabe T."/>
            <person name="Asakawa S."/>
        </authorList>
    </citation>
    <scope>NUCLEOTIDE SEQUENCE [LARGE SCALE GENOMIC DNA]</scope>
    <source>
        <strain evidence="2 3">An22</strain>
    </source>
</reference>
<dbReference type="GO" id="GO:0048511">
    <property type="term" value="P:rhythmic process"/>
    <property type="evidence" value="ECO:0007669"/>
    <property type="project" value="InterPro"/>
</dbReference>
<dbReference type="Proteomes" id="UP001319121">
    <property type="component" value="Chromosome"/>
</dbReference>
<feature type="domain" description="KaiB" evidence="1">
    <location>
        <begin position="20"/>
        <end position="101"/>
    </location>
</feature>
<dbReference type="PANTHER" id="PTHR41709">
    <property type="entry name" value="KAIB-LIKE PROTEIN 1"/>
    <property type="match status" value="1"/>
</dbReference>
<name>A0AAN1SZN0_9PROT</name>
<dbReference type="Pfam" id="PF07689">
    <property type="entry name" value="KaiB"/>
    <property type="match status" value="1"/>
</dbReference>
<accession>A0AAN1SZN0</accession>
<gene>
    <name evidence="2" type="primary">kaiB2</name>
    <name evidence="2" type="ORF">FGKAn22_07830</name>
</gene>